<protein>
    <recommendedName>
        <fullName evidence="4">IPT/TIG domain-containing protein</fullName>
    </recommendedName>
</protein>
<feature type="chain" id="PRO_5002875231" description="IPT/TIG domain-containing protein" evidence="1">
    <location>
        <begin position="21"/>
        <end position="919"/>
    </location>
</feature>
<keyword evidence="1" id="KW-0732">Signal</keyword>
<evidence type="ECO:0000256" key="1">
    <source>
        <dbReference type="SAM" id="SignalP"/>
    </source>
</evidence>
<feature type="signal peptide" evidence="1">
    <location>
        <begin position="1"/>
        <end position="20"/>
    </location>
</feature>
<dbReference type="PROSITE" id="PS51257">
    <property type="entry name" value="PROKAR_LIPOPROTEIN"/>
    <property type="match status" value="1"/>
</dbReference>
<dbReference type="Proteomes" id="UP000007089">
    <property type="component" value="Chromosome"/>
</dbReference>
<reference evidence="2" key="1">
    <citation type="submission" date="2009-01" db="EMBL/GenBank/DDBJ databases">
        <title>Complete sequence of Anaeromyxobacter dehalogenans 2CP-1.</title>
        <authorList>
            <consortium name="US DOE Joint Genome Institute"/>
            <person name="Lucas S."/>
            <person name="Copeland A."/>
            <person name="Lapidus A."/>
            <person name="Glavina del Rio T."/>
            <person name="Dalin E."/>
            <person name="Tice H."/>
            <person name="Bruce D."/>
            <person name="Goodwin L."/>
            <person name="Pitluck S."/>
            <person name="Saunders E."/>
            <person name="Brettin T."/>
            <person name="Detter J.C."/>
            <person name="Han C."/>
            <person name="Larimer F."/>
            <person name="Land M."/>
            <person name="Hauser L."/>
            <person name="Kyrpides N."/>
            <person name="Ovchinnikova G."/>
            <person name="Beliaev A.S."/>
            <person name="Richardson P."/>
        </authorList>
    </citation>
    <scope>NUCLEOTIDE SEQUENCE</scope>
    <source>
        <strain evidence="2">2CP-1</strain>
    </source>
</reference>
<keyword evidence="3" id="KW-1185">Reference proteome</keyword>
<dbReference type="EMBL" id="CP001359">
    <property type="protein sequence ID" value="ACL66354.1"/>
    <property type="molecule type" value="Genomic_DNA"/>
</dbReference>
<organism evidence="2 3">
    <name type="scientific">Anaeromyxobacter dehalogenans (strain ATCC BAA-258 / DSM 21875 / 2CP-1)</name>
    <dbReference type="NCBI Taxonomy" id="455488"/>
    <lineage>
        <taxon>Bacteria</taxon>
        <taxon>Pseudomonadati</taxon>
        <taxon>Myxococcota</taxon>
        <taxon>Myxococcia</taxon>
        <taxon>Myxococcales</taxon>
        <taxon>Cystobacterineae</taxon>
        <taxon>Anaeromyxobacteraceae</taxon>
        <taxon>Anaeromyxobacter</taxon>
    </lineage>
</organism>
<dbReference type="KEGG" id="acp:A2cp1_3019"/>
<accession>B8JFH7</accession>
<name>B8JFH7_ANAD2</name>
<sequence length="919" mass="88132">MRTRLLVVAALAALSCSSGPDGESPRPASVEPASAPSALATRVTIRGDGFLARPSTRLSGGGAAVDVRHRAWLGDVELEQVTWVDVHTLQATVPAGLAPGSRRLVVENALGRQGALEDAFEVVGADPAALALTAAIAVEPATVNVGQAISVTLTVLNGGHATADLTSVVPAHGGTATATCGSVTPAPEPLAAGASATFRWTCTASTPGTMSLSATVGGTDATTGEPVSATAASPASVLVQTPAALDVGLAVDGNPAEALIGQSLAMSLTVRDTGQAGATVTRVEPTATPAAAVACGAPTPSPPQLVAGLGARTFTWTCTPLAAVDVALGASVAGTDANSGAALQASPPSASLHVLRPAALTATLSVDRTIANVAQPVHVTFTLFNGGTAAADVTSVVATRDPAATSTCTAPAPGPGRLAAGASATFTWTCSASAAGPLILGGAASGTDAVSGGVVGATASPAEVLVQVPAALTAAIAAEPTRTTAGQPTAFTLEVSNPGGAAAEVTSIAPTAPASAVCGAVAPATPLTVPGGGRATFQWSCTPTDAGSALLGATADATDVNTGARIRATASTTVAVDAGGVPTVAGFTASPLVASPGQPFGVTLTIANVSAVTAQVTGIVASMTGATPGSCTAPAPSLPRPIPAGANQAFTWTCTAGEVGAYALEAAVTSTPALDAQPAPAPVTVQTPGHLAPATVQASRSQISVGQAIPVSLLLVNDGQGTASVTAFQTSASRTSDTGGATCTAAAPAPPQRITGGGSLTFGWTCTGTAAGTVALAAAVTAEDSGSGADASPAVTGAAVTVQTAPRLTATLTPASPSVPVNTPVDLTLVLANAGEASARITAVTPSATPAGLATCTSVAPPVPVELPGGGGGASFTWTCTPSQARSYTLGATVTAADVNGGPAPAVSVRTVTVSATAP</sequence>
<dbReference type="PANTHER" id="PTHR35902:SF6">
    <property type="entry name" value="CONSERVED WITHIN P. AEROPHILUM"/>
    <property type="match status" value="1"/>
</dbReference>
<proteinExistence type="predicted"/>
<dbReference type="Gene3D" id="2.60.40.10">
    <property type="entry name" value="Immunoglobulins"/>
    <property type="match status" value="4"/>
</dbReference>
<dbReference type="AlphaFoldDB" id="B8JFH7"/>
<evidence type="ECO:0000313" key="2">
    <source>
        <dbReference type="EMBL" id="ACL66354.1"/>
    </source>
</evidence>
<dbReference type="HOGENOM" id="CLU_317055_0_0_7"/>
<evidence type="ECO:0000313" key="3">
    <source>
        <dbReference type="Proteomes" id="UP000007089"/>
    </source>
</evidence>
<evidence type="ECO:0008006" key="4">
    <source>
        <dbReference type="Google" id="ProtNLM"/>
    </source>
</evidence>
<gene>
    <name evidence="2" type="ordered locus">A2cp1_3019</name>
</gene>
<dbReference type="InterPro" id="IPR013783">
    <property type="entry name" value="Ig-like_fold"/>
</dbReference>
<dbReference type="RefSeq" id="WP_012634084.1">
    <property type="nucleotide sequence ID" value="NC_011891.1"/>
</dbReference>
<dbReference type="PANTHER" id="PTHR35902">
    <property type="entry name" value="S-LAYER DOMAIN-LIKE PROTEIN-RELATED"/>
    <property type="match status" value="1"/>
</dbReference>